<comment type="caution">
    <text evidence="8">The sequence shown here is derived from an EMBL/GenBank/DDBJ whole genome shotgun (WGS) entry which is preliminary data.</text>
</comment>
<keyword evidence="9" id="KW-1185">Reference proteome</keyword>
<dbReference type="Gene3D" id="2.10.109.10">
    <property type="entry name" value="Umud Fragment, subunit A"/>
    <property type="match status" value="1"/>
</dbReference>
<dbReference type="RefSeq" id="WP_345485357.1">
    <property type="nucleotide sequence ID" value="NZ_BAAAWU010000001.1"/>
</dbReference>
<reference evidence="8 9" key="1">
    <citation type="submission" date="2024-09" db="EMBL/GenBank/DDBJ databases">
        <authorList>
            <person name="Sun Q."/>
            <person name="Mori K."/>
        </authorList>
    </citation>
    <scope>NUCLEOTIDE SEQUENCE [LARGE SCALE GENOMIC DNA]</scope>
    <source>
        <strain evidence="8 9">JCM 4414</strain>
    </source>
</reference>
<dbReference type="EC" id="3.4.21.89" evidence="5"/>
<dbReference type="NCBIfam" id="TIGR02227">
    <property type="entry name" value="sigpep_I_bact"/>
    <property type="match status" value="1"/>
</dbReference>
<keyword evidence="3 5" id="KW-0645">Protease</keyword>
<name>A0ABV5QXM7_9ACTN</name>
<keyword evidence="5" id="KW-1133">Transmembrane helix</keyword>
<keyword evidence="5" id="KW-0472">Membrane</keyword>
<dbReference type="PANTHER" id="PTHR43390:SF1">
    <property type="entry name" value="CHLOROPLAST PROCESSING PEPTIDASE"/>
    <property type="match status" value="1"/>
</dbReference>
<evidence type="ECO:0000256" key="6">
    <source>
        <dbReference type="SAM" id="MobiDB-lite"/>
    </source>
</evidence>
<keyword evidence="4 5" id="KW-0378">Hydrolase</keyword>
<dbReference type="InterPro" id="IPR000223">
    <property type="entry name" value="Pept_S26A_signal_pept_1"/>
</dbReference>
<evidence type="ECO:0000256" key="5">
    <source>
        <dbReference type="RuleBase" id="RU362042"/>
    </source>
</evidence>
<dbReference type="GO" id="GO:0009003">
    <property type="term" value="F:signal peptidase activity"/>
    <property type="evidence" value="ECO:0007669"/>
    <property type="project" value="UniProtKB-EC"/>
</dbReference>
<evidence type="ECO:0000259" key="7">
    <source>
        <dbReference type="Pfam" id="PF10502"/>
    </source>
</evidence>
<comment type="catalytic activity">
    <reaction evidence="5">
        <text>Cleavage of hydrophobic, N-terminal signal or leader sequences from secreted and periplasmic proteins.</text>
        <dbReference type="EC" id="3.4.21.89"/>
    </reaction>
</comment>
<feature type="transmembrane region" description="Helical" evidence="5">
    <location>
        <begin position="226"/>
        <end position="246"/>
    </location>
</feature>
<gene>
    <name evidence="8" type="primary">lepB</name>
    <name evidence="8" type="ORF">ACFFTP_25735</name>
</gene>
<comment type="subcellular location">
    <subcellularLocation>
        <location evidence="1">Cell membrane</location>
        <topology evidence="1">Single-pass type II membrane protein</topology>
    </subcellularLocation>
    <subcellularLocation>
        <location evidence="5">Membrane</location>
        <topology evidence="5">Single-pass type II membrane protein</topology>
    </subcellularLocation>
</comment>
<evidence type="ECO:0000256" key="4">
    <source>
        <dbReference type="ARBA" id="ARBA00022801"/>
    </source>
</evidence>
<evidence type="ECO:0000256" key="2">
    <source>
        <dbReference type="ARBA" id="ARBA00009370"/>
    </source>
</evidence>
<comment type="similarity">
    <text evidence="2 5">Belongs to the peptidase S26 family.</text>
</comment>
<evidence type="ECO:0000313" key="9">
    <source>
        <dbReference type="Proteomes" id="UP001589716"/>
    </source>
</evidence>
<evidence type="ECO:0000256" key="1">
    <source>
        <dbReference type="ARBA" id="ARBA00004401"/>
    </source>
</evidence>
<feature type="region of interest" description="Disordered" evidence="6">
    <location>
        <begin position="1"/>
        <end position="28"/>
    </location>
</feature>
<evidence type="ECO:0000313" key="8">
    <source>
        <dbReference type="EMBL" id="MFB9557573.1"/>
    </source>
</evidence>
<evidence type="ECO:0000256" key="3">
    <source>
        <dbReference type="ARBA" id="ARBA00022670"/>
    </source>
</evidence>
<organism evidence="8 9">
    <name type="scientific">Streptomyces roseoviridis</name>
    <dbReference type="NCBI Taxonomy" id="67361"/>
    <lineage>
        <taxon>Bacteria</taxon>
        <taxon>Bacillati</taxon>
        <taxon>Actinomycetota</taxon>
        <taxon>Actinomycetes</taxon>
        <taxon>Kitasatosporales</taxon>
        <taxon>Streptomycetaceae</taxon>
        <taxon>Streptomyces</taxon>
    </lineage>
</organism>
<dbReference type="InterPro" id="IPR019533">
    <property type="entry name" value="Peptidase_S26"/>
</dbReference>
<keyword evidence="5" id="KW-0812">Transmembrane</keyword>
<comment type="caution">
    <text evidence="5">Lacks conserved residue(s) required for the propagation of feature annotation.</text>
</comment>
<dbReference type="SUPFAM" id="SSF51306">
    <property type="entry name" value="LexA/Signal peptidase"/>
    <property type="match status" value="1"/>
</dbReference>
<dbReference type="Pfam" id="PF10502">
    <property type="entry name" value="Peptidase_S26"/>
    <property type="match status" value="1"/>
</dbReference>
<dbReference type="InterPro" id="IPR036286">
    <property type="entry name" value="LexA/Signal_pep-like_sf"/>
</dbReference>
<protein>
    <recommendedName>
        <fullName evidence="5">Signal peptidase I</fullName>
        <ecNumber evidence="5">3.4.21.89</ecNumber>
    </recommendedName>
</protein>
<dbReference type="PRINTS" id="PR00727">
    <property type="entry name" value="LEADERPTASE"/>
</dbReference>
<dbReference type="CDD" id="cd06530">
    <property type="entry name" value="S26_SPase_I"/>
    <property type="match status" value="1"/>
</dbReference>
<dbReference type="Proteomes" id="UP001589716">
    <property type="component" value="Unassembled WGS sequence"/>
</dbReference>
<feature type="domain" description="Peptidase S26" evidence="7">
    <location>
        <begin position="47"/>
        <end position="201"/>
    </location>
</feature>
<sequence>MSVDTNDDTSDVSGGRVPPLPPLPPRTKAGRGRLGSVLSGLAVAVGCVLFLGGFVVAAVLYQPFSVPSDSMTPTLDVGSKVLAQRVDGADVKRGDIVVFQDPLWGDVTMVKRVVAVGGDTVACCGADGRLTLNGTPVDEPYLPAGKPASGQKFSVTVPAGNLFLLGDERHTSMDSRAHLQEAGRGSVPRSAVVARVDAVAWPAKGVVERPAPFAALPGGISRPGPIALLFFAIVAGCVLILGGAAYGPVARALGRKASAGQQVSAGQQARPGQKAS</sequence>
<dbReference type="PANTHER" id="PTHR43390">
    <property type="entry name" value="SIGNAL PEPTIDASE I"/>
    <property type="match status" value="1"/>
</dbReference>
<proteinExistence type="inferred from homology"/>
<accession>A0ABV5QXM7</accession>
<feature type="compositionally biased region" description="Acidic residues" evidence="6">
    <location>
        <begin position="1"/>
        <end position="10"/>
    </location>
</feature>
<feature type="transmembrane region" description="Helical" evidence="5">
    <location>
        <begin position="36"/>
        <end position="61"/>
    </location>
</feature>
<dbReference type="InterPro" id="IPR019756">
    <property type="entry name" value="Pept_S26A_signal_pept_1_Ser-AS"/>
</dbReference>
<dbReference type="EMBL" id="JBHMCT010000016">
    <property type="protein sequence ID" value="MFB9557573.1"/>
    <property type="molecule type" value="Genomic_DNA"/>
</dbReference>
<dbReference type="PROSITE" id="PS00501">
    <property type="entry name" value="SPASE_I_1"/>
    <property type="match status" value="1"/>
</dbReference>